<dbReference type="InterPro" id="IPR036388">
    <property type="entry name" value="WH-like_DNA-bd_sf"/>
</dbReference>
<dbReference type="SUPFAM" id="SSF46894">
    <property type="entry name" value="C-terminal effector domain of the bipartite response regulators"/>
    <property type="match status" value="1"/>
</dbReference>
<comment type="caution">
    <text evidence="1">The sequence shown here is derived from an EMBL/GenBank/DDBJ whole genome shotgun (WGS) entry which is preliminary data.</text>
</comment>
<proteinExistence type="predicted"/>
<evidence type="ECO:0000313" key="1">
    <source>
        <dbReference type="EMBL" id="MCF6376346.1"/>
    </source>
</evidence>
<organism evidence="1 2">
    <name type="scientific">Nocardioides potassii</name>
    <dbReference type="NCBI Taxonomy" id="2911371"/>
    <lineage>
        <taxon>Bacteria</taxon>
        <taxon>Bacillati</taxon>
        <taxon>Actinomycetota</taxon>
        <taxon>Actinomycetes</taxon>
        <taxon>Propionibacteriales</taxon>
        <taxon>Nocardioidaceae</taxon>
        <taxon>Nocardioides</taxon>
    </lineage>
</organism>
<protein>
    <recommendedName>
        <fullName evidence="3">HTH luxR-type domain-containing protein</fullName>
    </recommendedName>
</protein>
<keyword evidence="2" id="KW-1185">Reference proteome</keyword>
<name>A0ABS9H510_9ACTN</name>
<dbReference type="EMBL" id="JAKJHZ010000003">
    <property type="protein sequence ID" value="MCF6376346.1"/>
    <property type="molecule type" value="Genomic_DNA"/>
</dbReference>
<evidence type="ECO:0008006" key="3">
    <source>
        <dbReference type="Google" id="ProtNLM"/>
    </source>
</evidence>
<sequence length="66" mass="7181">MSEDGMSESDVALLRLVAAGRTTRQVADSVGEPRSKVLLQLRAIREQLSARNNVHAVVIAVRRGII</sequence>
<dbReference type="InterPro" id="IPR016032">
    <property type="entry name" value="Sig_transdc_resp-reg_C-effctor"/>
</dbReference>
<dbReference type="RefSeq" id="WP_236398182.1">
    <property type="nucleotide sequence ID" value="NZ_JAKJHZ010000003.1"/>
</dbReference>
<gene>
    <name evidence="1" type="ORF">L2K70_01870</name>
</gene>
<accession>A0ABS9H510</accession>
<reference evidence="1 2" key="1">
    <citation type="submission" date="2022-01" db="EMBL/GenBank/DDBJ databases">
        <title>Nocardioides sp. nov., an actinomycete isolated from mining soil.</title>
        <authorList>
            <person name="Liu L."/>
        </authorList>
    </citation>
    <scope>NUCLEOTIDE SEQUENCE [LARGE SCALE GENOMIC DNA]</scope>
    <source>
        <strain evidence="1 2">KLBMP 9356</strain>
    </source>
</reference>
<evidence type="ECO:0000313" key="2">
    <source>
        <dbReference type="Proteomes" id="UP001201161"/>
    </source>
</evidence>
<dbReference type="Gene3D" id="1.10.10.10">
    <property type="entry name" value="Winged helix-like DNA-binding domain superfamily/Winged helix DNA-binding domain"/>
    <property type="match status" value="1"/>
</dbReference>
<dbReference type="Proteomes" id="UP001201161">
    <property type="component" value="Unassembled WGS sequence"/>
</dbReference>